<evidence type="ECO:0000256" key="4">
    <source>
        <dbReference type="PROSITE-ProRule" id="PRU00433"/>
    </source>
</evidence>
<feature type="signal peptide" evidence="5">
    <location>
        <begin position="1"/>
        <end position="22"/>
    </location>
</feature>
<accession>A0A6N7PJT1</accession>
<feature type="domain" description="Cytochrome c" evidence="6">
    <location>
        <begin position="559"/>
        <end position="691"/>
    </location>
</feature>
<keyword evidence="2 4" id="KW-0479">Metal-binding</keyword>
<sequence length="691" mass="74171">MKRVSGSRRAAGLVLLHALASAAGCKREDPPAEAKAAAAPDPLPALRVYEASRRAAADFVALPPSDASSGPDPYALAALPGGERFVALLRGRDVIVVLDASMRELTRLPAPASPSGLVVTPDGRRVFVVGERDAGITRFDVQEAAPYLARSDDALNTRARGLRDIAAGPEGVVYAVEEDEGRLFTFWPDAPNAQEEVATIGGGPIHVERVGSFVVIDTLHAHALVIRSVDERGRALDAGEERIVHDGPIWGFSALPDGDGLLVLAGGVEDHPLDRKGGFFGYIDSFVFLYRVERGAARLLSAVNVSELGVVTPKALDLAKEEDGTLAALVTGYGGERAARLAFDASGKPRAHAAKTITLMPGTRDLVKQPGGGFVTVNPLLDAFVIVRPGEPREVSVPVVDHDGPPPPSAEARLGEALFFSTLMAPENITEGAHSRFTCETCHFEGYVDGRIHHTGRGEVRVVTKPLLGLFNNRPHFSRALDPDLSTVAHAEFRVAGAESGHSPWFSLDPARHPVLAALGRTEASALEPLALRKALMTFLMGFSHRQNPRTAGRTAFSALEREGAKLFEARCEGCHEARLSANEPGSRVPFERWERLLFTPAGPIVWGTNEYRKTGVVPYVHERGARVPSLRRLAKKRPYLTSGAAKDLPELLARARWTKDGAFFHDGAPEGAAGLEAQEREALRGFLDLL</sequence>
<keyword evidence="5" id="KW-0732">Signal</keyword>
<dbReference type="PROSITE" id="PS51007">
    <property type="entry name" value="CYTC"/>
    <property type="match status" value="1"/>
</dbReference>
<evidence type="ECO:0000256" key="3">
    <source>
        <dbReference type="ARBA" id="ARBA00023004"/>
    </source>
</evidence>
<dbReference type="GO" id="GO:0046872">
    <property type="term" value="F:metal ion binding"/>
    <property type="evidence" value="ECO:0007669"/>
    <property type="project" value="UniProtKB-KW"/>
</dbReference>
<dbReference type="InterPro" id="IPR009056">
    <property type="entry name" value="Cyt_c-like_dom"/>
</dbReference>
<organism evidence="7 8">
    <name type="scientific">Polyangium spumosum</name>
    <dbReference type="NCBI Taxonomy" id="889282"/>
    <lineage>
        <taxon>Bacteria</taxon>
        <taxon>Pseudomonadati</taxon>
        <taxon>Myxococcota</taxon>
        <taxon>Polyangia</taxon>
        <taxon>Polyangiales</taxon>
        <taxon>Polyangiaceae</taxon>
        <taxon>Polyangium</taxon>
    </lineage>
</organism>
<dbReference type="Gene3D" id="2.130.10.10">
    <property type="entry name" value="YVTN repeat-like/Quinoprotein amine dehydrogenase"/>
    <property type="match status" value="1"/>
</dbReference>
<proteinExistence type="predicted"/>
<evidence type="ECO:0000256" key="5">
    <source>
        <dbReference type="SAM" id="SignalP"/>
    </source>
</evidence>
<keyword evidence="3 4" id="KW-0408">Iron</keyword>
<keyword evidence="8" id="KW-1185">Reference proteome</keyword>
<evidence type="ECO:0000313" key="8">
    <source>
        <dbReference type="Proteomes" id="UP000440224"/>
    </source>
</evidence>
<reference evidence="7 8" key="1">
    <citation type="submission" date="2019-10" db="EMBL/GenBank/DDBJ databases">
        <title>A soil myxobacterium in the family Polyangiaceae.</title>
        <authorList>
            <person name="Li Y."/>
            <person name="Wang J."/>
        </authorList>
    </citation>
    <scope>NUCLEOTIDE SEQUENCE [LARGE SCALE GENOMIC DNA]</scope>
    <source>
        <strain evidence="7 8">DSM 14734</strain>
    </source>
</reference>
<dbReference type="GO" id="GO:0020037">
    <property type="term" value="F:heme binding"/>
    <property type="evidence" value="ECO:0007669"/>
    <property type="project" value="InterPro"/>
</dbReference>
<protein>
    <submittedName>
        <fullName evidence="7">C-type cytochrome</fullName>
    </submittedName>
</protein>
<dbReference type="GO" id="GO:0009055">
    <property type="term" value="F:electron transfer activity"/>
    <property type="evidence" value="ECO:0007669"/>
    <property type="project" value="InterPro"/>
</dbReference>
<name>A0A6N7PJT1_9BACT</name>
<dbReference type="SUPFAM" id="SSF46626">
    <property type="entry name" value="Cytochrome c"/>
    <property type="match status" value="1"/>
</dbReference>
<dbReference type="SUPFAM" id="SSF75011">
    <property type="entry name" value="3-carboxy-cis,cis-mucoante lactonizing enzyme"/>
    <property type="match status" value="1"/>
</dbReference>
<keyword evidence="1 4" id="KW-0349">Heme</keyword>
<dbReference type="AlphaFoldDB" id="A0A6N7PJT1"/>
<dbReference type="InterPro" id="IPR036909">
    <property type="entry name" value="Cyt_c-like_dom_sf"/>
</dbReference>
<dbReference type="Proteomes" id="UP000440224">
    <property type="component" value="Unassembled WGS sequence"/>
</dbReference>
<evidence type="ECO:0000256" key="2">
    <source>
        <dbReference type="ARBA" id="ARBA00022723"/>
    </source>
</evidence>
<dbReference type="EMBL" id="WJIE01000002">
    <property type="protein sequence ID" value="MRG92067.1"/>
    <property type="molecule type" value="Genomic_DNA"/>
</dbReference>
<evidence type="ECO:0000256" key="1">
    <source>
        <dbReference type="ARBA" id="ARBA00022617"/>
    </source>
</evidence>
<comment type="caution">
    <text evidence="7">The sequence shown here is derived from an EMBL/GenBank/DDBJ whole genome shotgun (WGS) entry which is preliminary data.</text>
</comment>
<gene>
    <name evidence="7" type="ORF">GF068_09030</name>
</gene>
<dbReference type="InterPro" id="IPR015943">
    <property type="entry name" value="WD40/YVTN_repeat-like_dom_sf"/>
</dbReference>
<feature type="chain" id="PRO_5027044413" evidence="5">
    <location>
        <begin position="23"/>
        <end position="691"/>
    </location>
</feature>
<evidence type="ECO:0000259" key="6">
    <source>
        <dbReference type="PROSITE" id="PS51007"/>
    </source>
</evidence>
<dbReference type="PROSITE" id="PS51257">
    <property type="entry name" value="PROKAR_LIPOPROTEIN"/>
    <property type="match status" value="1"/>
</dbReference>
<dbReference type="Gene3D" id="1.10.760.10">
    <property type="entry name" value="Cytochrome c-like domain"/>
    <property type="match status" value="1"/>
</dbReference>
<evidence type="ECO:0000313" key="7">
    <source>
        <dbReference type="EMBL" id="MRG92067.1"/>
    </source>
</evidence>